<evidence type="ECO:0000313" key="1">
    <source>
        <dbReference type="Proteomes" id="UP000025227"/>
    </source>
</evidence>
<keyword evidence="1" id="KW-1185">Reference proteome</keyword>
<evidence type="ECO:0000313" key="2">
    <source>
        <dbReference type="WBParaSite" id="HCON_00101260-00001"/>
    </source>
</evidence>
<sequence length="62" mass="7267">MPYRYLDAQYDGRLGFGPLRGGREFGIDNPTPELQKDKKDAAPMKRFKPCYYSPIQCLIKRR</sequence>
<organism evidence="1 2">
    <name type="scientific">Haemonchus contortus</name>
    <name type="common">Barber pole worm</name>
    <dbReference type="NCBI Taxonomy" id="6289"/>
    <lineage>
        <taxon>Eukaryota</taxon>
        <taxon>Metazoa</taxon>
        <taxon>Ecdysozoa</taxon>
        <taxon>Nematoda</taxon>
        <taxon>Chromadorea</taxon>
        <taxon>Rhabditida</taxon>
        <taxon>Rhabditina</taxon>
        <taxon>Rhabditomorpha</taxon>
        <taxon>Strongyloidea</taxon>
        <taxon>Trichostrongylidae</taxon>
        <taxon>Haemonchus</taxon>
    </lineage>
</organism>
<accession>A0A7I4YHM1</accession>
<dbReference type="AlphaFoldDB" id="A0A7I4YHM1"/>
<dbReference type="OrthoDB" id="5802612at2759"/>
<name>A0A7I4YHM1_HAECO</name>
<protein>
    <submittedName>
        <fullName evidence="2">Uncharacterized protein</fullName>
    </submittedName>
</protein>
<dbReference type="Proteomes" id="UP000025227">
    <property type="component" value="Unplaced"/>
</dbReference>
<dbReference type="WBParaSite" id="HCON_00101260-00001">
    <property type="protein sequence ID" value="HCON_00101260-00001"/>
    <property type="gene ID" value="HCON_00101260"/>
</dbReference>
<reference evidence="2" key="1">
    <citation type="submission" date="2020-12" db="UniProtKB">
        <authorList>
            <consortium name="WormBaseParasite"/>
        </authorList>
    </citation>
    <scope>IDENTIFICATION</scope>
    <source>
        <strain evidence="2">MHco3</strain>
    </source>
</reference>
<proteinExistence type="predicted"/>